<dbReference type="SUPFAM" id="SSF54211">
    <property type="entry name" value="Ribosomal protein S5 domain 2-like"/>
    <property type="match status" value="1"/>
</dbReference>
<dbReference type="AlphaFoldDB" id="A0A559IDS0"/>
<dbReference type="Proteomes" id="UP000318102">
    <property type="component" value="Unassembled WGS sequence"/>
</dbReference>
<evidence type="ECO:0000313" key="1">
    <source>
        <dbReference type="EMBL" id="TVX85603.1"/>
    </source>
</evidence>
<dbReference type="InterPro" id="IPR020568">
    <property type="entry name" value="Ribosomal_Su5_D2-typ_SF"/>
</dbReference>
<dbReference type="Gene3D" id="3.30.230.10">
    <property type="match status" value="1"/>
</dbReference>
<evidence type="ECO:0000313" key="2">
    <source>
        <dbReference type="Proteomes" id="UP000318102"/>
    </source>
</evidence>
<accession>A0A559IDS0</accession>
<dbReference type="InterPro" id="IPR036034">
    <property type="entry name" value="PDZ_sf"/>
</dbReference>
<proteinExistence type="predicted"/>
<evidence type="ECO:0008006" key="3">
    <source>
        <dbReference type="Google" id="ProtNLM"/>
    </source>
</evidence>
<dbReference type="RefSeq" id="WP_144995134.1">
    <property type="nucleotide sequence ID" value="NZ_VNJK01000007.1"/>
</dbReference>
<sequence>MRYKKVLILSAAVLLLVWLDILIPQQSRTYIGPGGIISVDEMLDSSMFTSKKVPSNFNIVYNKSYISSKKISDIINAIKGYELEAAQYEFDLSPEDQRKISRNILPYMKQEILHSVFSYLDMDVPRTLKSPVVILVPEMKEVSVFLEGDHLISIDEYPIDIVSDIPGALREKQIGEIIEVKLLREGETMILKSRLIPGSDGQPSIGIMLANNTPYTELDEDRIINVPNDMIGSSSGMILALGLVQQLQPDMMHLGDLKIVGTGSISSEGEVKKISGLNTKMKVAAESGADLFLYPYSMKEQVKNNSIGQMKLIAVKDLKDAIEKLQHERTDYMR</sequence>
<dbReference type="OrthoDB" id="2195098at2"/>
<dbReference type="InterPro" id="IPR014721">
    <property type="entry name" value="Ribsml_uS5_D2-typ_fold_subgr"/>
</dbReference>
<dbReference type="EMBL" id="VNJK01000007">
    <property type="protein sequence ID" value="TVX85603.1"/>
    <property type="molecule type" value="Genomic_DNA"/>
</dbReference>
<keyword evidence="2" id="KW-1185">Reference proteome</keyword>
<name>A0A559IDS0_9BACL</name>
<organism evidence="1 2">
    <name type="scientific">Paenibacillus agilis</name>
    <dbReference type="NCBI Taxonomy" id="3020863"/>
    <lineage>
        <taxon>Bacteria</taxon>
        <taxon>Bacillati</taxon>
        <taxon>Bacillota</taxon>
        <taxon>Bacilli</taxon>
        <taxon>Bacillales</taxon>
        <taxon>Paenibacillaceae</taxon>
        <taxon>Paenibacillus</taxon>
    </lineage>
</organism>
<comment type="caution">
    <text evidence="1">The sequence shown here is derived from an EMBL/GenBank/DDBJ whole genome shotgun (WGS) entry which is preliminary data.</text>
</comment>
<reference evidence="1 2" key="1">
    <citation type="submission" date="2019-07" db="EMBL/GenBank/DDBJ databases">
        <authorList>
            <person name="Kim J."/>
        </authorList>
    </citation>
    <scope>NUCLEOTIDE SEQUENCE [LARGE SCALE GENOMIC DNA]</scope>
    <source>
        <strain evidence="1 2">N4</strain>
    </source>
</reference>
<protein>
    <recommendedName>
        <fullName evidence="3">Lon proteolytic domain-containing protein</fullName>
    </recommendedName>
</protein>
<dbReference type="SUPFAM" id="SSF50156">
    <property type="entry name" value="PDZ domain-like"/>
    <property type="match status" value="1"/>
</dbReference>
<gene>
    <name evidence="1" type="ORF">FPZ44_24935</name>
</gene>
<dbReference type="Gene3D" id="2.30.42.10">
    <property type="match status" value="1"/>
</dbReference>